<dbReference type="VEuPathDB" id="FungiDB:BO97DRAFT_183048"/>
<feature type="region of interest" description="Disordered" evidence="1">
    <location>
        <begin position="16"/>
        <end position="53"/>
    </location>
</feature>
<protein>
    <submittedName>
        <fullName evidence="2">Uncharacterized protein</fullName>
    </submittedName>
</protein>
<organism evidence="2 3">
    <name type="scientific">Aspergillus homomorphus (strain CBS 101889)</name>
    <dbReference type="NCBI Taxonomy" id="1450537"/>
    <lineage>
        <taxon>Eukaryota</taxon>
        <taxon>Fungi</taxon>
        <taxon>Dikarya</taxon>
        <taxon>Ascomycota</taxon>
        <taxon>Pezizomycotina</taxon>
        <taxon>Eurotiomycetes</taxon>
        <taxon>Eurotiomycetidae</taxon>
        <taxon>Eurotiales</taxon>
        <taxon>Aspergillaceae</taxon>
        <taxon>Aspergillus</taxon>
        <taxon>Aspergillus subgen. Circumdati</taxon>
    </lineage>
</organism>
<reference evidence="2 3" key="1">
    <citation type="submission" date="2018-02" db="EMBL/GenBank/DDBJ databases">
        <title>The genomes of Aspergillus section Nigri reveals drivers in fungal speciation.</title>
        <authorList>
            <consortium name="DOE Joint Genome Institute"/>
            <person name="Vesth T.C."/>
            <person name="Nybo J."/>
            <person name="Theobald S."/>
            <person name="Brandl J."/>
            <person name="Frisvad J.C."/>
            <person name="Nielsen K.F."/>
            <person name="Lyhne E.K."/>
            <person name="Kogle M.E."/>
            <person name="Kuo A."/>
            <person name="Riley R."/>
            <person name="Clum A."/>
            <person name="Nolan M."/>
            <person name="Lipzen A."/>
            <person name="Salamov A."/>
            <person name="Henrissat B."/>
            <person name="Wiebenga A."/>
            <person name="De vries R.P."/>
            <person name="Grigoriev I.V."/>
            <person name="Mortensen U.H."/>
            <person name="Andersen M.R."/>
            <person name="Baker S.E."/>
        </authorList>
    </citation>
    <scope>NUCLEOTIDE SEQUENCE [LARGE SCALE GENOMIC DNA]</scope>
    <source>
        <strain evidence="2 3">CBS 101889</strain>
    </source>
</reference>
<name>A0A395I7C3_ASPHC</name>
<dbReference type="EMBL" id="KZ824270">
    <property type="protein sequence ID" value="RAL16100.1"/>
    <property type="molecule type" value="Genomic_DNA"/>
</dbReference>
<evidence type="ECO:0000256" key="1">
    <source>
        <dbReference type="SAM" id="MobiDB-lite"/>
    </source>
</evidence>
<dbReference type="RefSeq" id="XP_025555254.1">
    <property type="nucleotide sequence ID" value="XM_025690397.1"/>
</dbReference>
<keyword evidence="3" id="KW-1185">Reference proteome</keyword>
<evidence type="ECO:0000313" key="3">
    <source>
        <dbReference type="Proteomes" id="UP000248961"/>
    </source>
</evidence>
<sequence length="130" mass="14036">METNLHALGQLSGRWPIGARASGDDPDARNIRHSNKDPRSLTEGLPRPDSSAFSSYPSLAFACFCGPGIIFQSFKPSLALVCFPRINQACRIASSQLRMRALSALAQREFNGAIMACLRGDNALSHSTLS</sequence>
<dbReference type="GeneID" id="37194686"/>
<dbReference type="Proteomes" id="UP000248961">
    <property type="component" value="Unassembled WGS sequence"/>
</dbReference>
<dbReference type="AlphaFoldDB" id="A0A395I7C3"/>
<evidence type="ECO:0000313" key="2">
    <source>
        <dbReference type="EMBL" id="RAL16100.1"/>
    </source>
</evidence>
<gene>
    <name evidence="2" type="ORF">BO97DRAFT_183048</name>
</gene>
<proteinExistence type="predicted"/>
<accession>A0A395I7C3</accession>
<feature type="compositionally biased region" description="Basic and acidic residues" evidence="1">
    <location>
        <begin position="22"/>
        <end position="40"/>
    </location>
</feature>